<dbReference type="AlphaFoldDB" id="A0A8T0NM31"/>
<keyword evidence="3" id="KW-1185">Reference proteome</keyword>
<gene>
    <name evidence="2" type="ORF">PVAP13_9KG268913</name>
</gene>
<reference evidence="2" key="1">
    <citation type="submission" date="2020-05" db="EMBL/GenBank/DDBJ databases">
        <title>WGS assembly of Panicum virgatum.</title>
        <authorList>
            <person name="Lovell J.T."/>
            <person name="Jenkins J."/>
            <person name="Shu S."/>
            <person name="Juenger T.E."/>
            <person name="Schmutz J."/>
        </authorList>
    </citation>
    <scope>NUCLEOTIDE SEQUENCE</scope>
    <source>
        <strain evidence="2">AP13</strain>
    </source>
</reference>
<sequence>MRVGGGESWRRWRVRGGGESGARGRVRIGGGGVRVGGVRSESGRRRRARGGGESGARGRSPARRPGREGGGARKLLCSLSGGATRGEEAEPRSGGRSKREAQPQHR</sequence>
<organism evidence="2 3">
    <name type="scientific">Panicum virgatum</name>
    <name type="common">Blackwell switchgrass</name>
    <dbReference type="NCBI Taxonomy" id="38727"/>
    <lineage>
        <taxon>Eukaryota</taxon>
        <taxon>Viridiplantae</taxon>
        <taxon>Streptophyta</taxon>
        <taxon>Embryophyta</taxon>
        <taxon>Tracheophyta</taxon>
        <taxon>Spermatophyta</taxon>
        <taxon>Magnoliopsida</taxon>
        <taxon>Liliopsida</taxon>
        <taxon>Poales</taxon>
        <taxon>Poaceae</taxon>
        <taxon>PACMAD clade</taxon>
        <taxon>Panicoideae</taxon>
        <taxon>Panicodae</taxon>
        <taxon>Paniceae</taxon>
        <taxon>Panicinae</taxon>
        <taxon>Panicum</taxon>
        <taxon>Panicum sect. Hiantes</taxon>
    </lineage>
</organism>
<dbReference type="EMBL" id="CM029053">
    <property type="protein sequence ID" value="KAG2549339.1"/>
    <property type="molecule type" value="Genomic_DNA"/>
</dbReference>
<feature type="compositionally biased region" description="Gly residues" evidence="1">
    <location>
        <begin position="15"/>
        <end position="35"/>
    </location>
</feature>
<dbReference type="Proteomes" id="UP000823388">
    <property type="component" value="Chromosome 9K"/>
</dbReference>
<evidence type="ECO:0000313" key="2">
    <source>
        <dbReference type="EMBL" id="KAG2549339.1"/>
    </source>
</evidence>
<name>A0A8T0NM31_PANVG</name>
<evidence type="ECO:0000256" key="1">
    <source>
        <dbReference type="SAM" id="MobiDB-lite"/>
    </source>
</evidence>
<evidence type="ECO:0000313" key="3">
    <source>
        <dbReference type="Proteomes" id="UP000823388"/>
    </source>
</evidence>
<proteinExistence type="predicted"/>
<feature type="compositionally biased region" description="Basic and acidic residues" evidence="1">
    <location>
        <begin position="85"/>
        <end position="106"/>
    </location>
</feature>
<feature type="region of interest" description="Disordered" evidence="1">
    <location>
        <begin position="1"/>
        <end position="106"/>
    </location>
</feature>
<protein>
    <submittedName>
        <fullName evidence="2">Uncharacterized protein</fullName>
    </submittedName>
</protein>
<comment type="caution">
    <text evidence="2">The sequence shown here is derived from an EMBL/GenBank/DDBJ whole genome shotgun (WGS) entry which is preliminary data.</text>
</comment>
<accession>A0A8T0NM31</accession>